<dbReference type="Pfam" id="PF02037">
    <property type="entry name" value="SAP"/>
    <property type="match status" value="1"/>
</dbReference>
<dbReference type="PROSITE" id="PS50800">
    <property type="entry name" value="SAP"/>
    <property type="match status" value="1"/>
</dbReference>
<dbReference type="EMBL" id="JATAAI010000007">
    <property type="protein sequence ID" value="KAK1744411.1"/>
    <property type="molecule type" value="Genomic_DNA"/>
</dbReference>
<dbReference type="SMART" id="SM00513">
    <property type="entry name" value="SAP"/>
    <property type="match status" value="1"/>
</dbReference>
<evidence type="ECO:0000313" key="3">
    <source>
        <dbReference type="Proteomes" id="UP001224775"/>
    </source>
</evidence>
<evidence type="ECO:0000259" key="1">
    <source>
        <dbReference type="PROSITE" id="PS50800"/>
    </source>
</evidence>
<reference evidence="2" key="1">
    <citation type="submission" date="2023-06" db="EMBL/GenBank/DDBJ databases">
        <title>Survivors Of The Sea: Transcriptome response of Skeletonema marinoi to long-term dormancy.</title>
        <authorList>
            <person name="Pinder M.I.M."/>
            <person name="Kourtchenko O."/>
            <person name="Robertson E.K."/>
            <person name="Larsson T."/>
            <person name="Maumus F."/>
            <person name="Osuna-Cruz C.M."/>
            <person name="Vancaester E."/>
            <person name="Stenow R."/>
            <person name="Vandepoele K."/>
            <person name="Ploug H."/>
            <person name="Bruchert V."/>
            <person name="Godhe A."/>
            <person name="Topel M."/>
        </authorList>
    </citation>
    <scope>NUCLEOTIDE SEQUENCE</scope>
    <source>
        <strain evidence="2">R05AC</strain>
    </source>
</reference>
<dbReference type="Gene3D" id="1.10.720.30">
    <property type="entry name" value="SAP domain"/>
    <property type="match status" value="1"/>
</dbReference>
<proteinExistence type="predicted"/>
<sequence length="132" mass="14822">MESESESESESKRALYDTPKSMVPTPRRCARGWTIDDSGVLWCGVGLGFGWRWASDALISTSSLEDSNESDEGHVMNREELQLLTVAQLRIKLKAVGLKVSGKKDVLIDRLLNPNLHRKNHKIGGRARQKLY</sequence>
<feature type="domain" description="SAP" evidence="1">
    <location>
        <begin position="81"/>
        <end position="115"/>
    </location>
</feature>
<dbReference type="AlphaFoldDB" id="A0AAD8YDC9"/>
<protein>
    <recommendedName>
        <fullName evidence="1">SAP domain-containing protein</fullName>
    </recommendedName>
</protein>
<organism evidence="2 3">
    <name type="scientific">Skeletonema marinoi</name>
    <dbReference type="NCBI Taxonomy" id="267567"/>
    <lineage>
        <taxon>Eukaryota</taxon>
        <taxon>Sar</taxon>
        <taxon>Stramenopiles</taxon>
        <taxon>Ochrophyta</taxon>
        <taxon>Bacillariophyta</taxon>
        <taxon>Coscinodiscophyceae</taxon>
        <taxon>Thalassiosirophycidae</taxon>
        <taxon>Thalassiosirales</taxon>
        <taxon>Skeletonemataceae</taxon>
        <taxon>Skeletonema</taxon>
        <taxon>Skeletonema marinoi-dohrnii complex</taxon>
    </lineage>
</organism>
<dbReference type="SUPFAM" id="SSF68906">
    <property type="entry name" value="SAP domain"/>
    <property type="match status" value="1"/>
</dbReference>
<evidence type="ECO:0000313" key="2">
    <source>
        <dbReference type="EMBL" id="KAK1744411.1"/>
    </source>
</evidence>
<accession>A0AAD8YDC9</accession>
<gene>
    <name evidence="2" type="ORF">QTG54_004944</name>
</gene>
<comment type="caution">
    <text evidence="2">The sequence shown here is derived from an EMBL/GenBank/DDBJ whole genome shotgun (WGS) entry which is preliminary data.</text>
</comment>
<dbReference type="InterPro" id="IPR003034">
    <property type="entry name" value="SAP_dom"/>
</dbReference>
<name>A0AAD8YDC9_9STRA</name>
<dbReference type="Proteomes" id="UP001224775">
    <property type="component" value="Unassembled WGS sequence"/>
</dbReference>
<keyword evidence="3" id="KW-1185">Reference proteome</keyword>
<dbReference type="InterPro" id="IPR036361">
    <property type="entry name" value="SAP_dom_sf"/>
</dbReference>